<evidence type="ECO:0000313" key="2">
    <source>
        <dbReference type="EMBL" id="GMI02212.1"/>
    </source>
</evidence>
<sequence length="170" mass="18929">MINNNGDTSDWSDGDKTFTSPLELMEQMKNGGSMFIGQIKKQEYKHPQEQEVKDLKTVQEDGMDVTGHIGDDLAGDDLNLPTPDAFLEASGKQQSPKTDWRSHLSDSLLSTLPGTLKSPDPENLDPGAKQELEALKEMNKKEGAFRDQYDRKSGYRKPESYSRSGDSDSD</sequence>
<reference evidence="3" key="1">
    <citation type="journal article" date="2023" name="Commun. Biol.">
        <title>Genome analysis of Parmales, the sister group of diatoms, reveals the evolutionary specialization of diatoms from phago-mixotrophs to photoautotrophs.</title>
        <authorList>
            <person name="Ban H."/>
            <person name="Sato S."/>
            <person name="Yoshikawa S."/>
            <person name="Yamada K."/>
            <person name="Nakamura Y."/>
            <person name="Ichinomiya M."/>
            <person name="Sato N."/>
            <person name="Blanc-Mathieu R."/>
            <person name="Endo H."/>
            <person name="Kuwata A."/>
            <person name="Ogata H."/>
        </authorList>
    </citation>
    <scope>NUCLEOTIDE SEQUENCE [LARGE SCALE GENOMIC DNA]</scope>
    <source>
        <strain evidence="3">NIES 3700</strain>
    </source>
</reference>
<name>A0A9W7C910_9STRA</name>
<feature type="compositionally biased region" description="Basic and acidic residues" evidence="1">
    <location>
        <begin position="128"/>
        <end position="160"/>
    </location>
</feature>
<feature type="region of interest" description="Disordered" evidence="1">
    <location>
        <begin position="1"/>
        <end position="20"/>
    </location>
</feature>
<comment type="caution">
    <text evidence="2">The sequence shown here is derived from an EMBL/GenBank/DDBJ whole genome shotgun (WGS) entry which is preliminary data.</text>
</comment>
<dbReference type="Proteomes" id="UP001165122">
    <property type="component" value="Unassembled WGS sequence"/>
</dbReference>
<protein>
    <submittedName>
        <fullName evidence="2">Uncharacterized protein</fullName>
    </submittedName>
</protein>
<proteinExistence type="predicted"/>
<dbReference type="AlphaFoldDB" id="A0A9W7C910"/>
<organism evidence="2 3">
    <name type="scientific">Triparma laevis f. longispina</name>
    <dbReference type="NCBI Taxonomy" id="1714387"/>
    <lineage>
        <taxon>Eukaryota</taxon>
        <taxon>Sar</taxon>
        <taxon>Stramenopiles</taxon>
        <taxon>Ochrophyta</taxon>
        <taxon>Bolidophyceae</taxon>
        <taxon>Parmales</taxon>
        <taxon>Triparmaceae</taxon>
        <taxon>Triparma</taxon>
    </lineage>
</organism>
<feature type="region of interest" description="Disordered" evidence="1">
    <location>
        <begin position="63"/>
        <end position="170"/>
    </location>
</feature>
<accession>A0A9W7C910</accession>
<feature type="compositionally biased region" description="Polar residues" evidence="1">
    <location>
        <begin position="1"/>
        <end position="11"/>
    </location>
</feature>
<evidence type="ECO:0000256" key="1">
    <source>
        <dbReference type="SAM" id="MobiDB-lite"/>
    </source>
</evidence>
<evidence type="ECO:0000313" key="3">
    <source>
        <dbReference type="Proteomes" id="UP001165122"/>
    </source>
</evidence>
<gene>
    <name evidence="2" type="ORF">TrLO_g6046</name>
</gene>
<keyword evidence="3" id="KW-1185">Reference proteome</keyword>
<dbReference type="OrthoDB" id="10483001at2759"/>
<dbReference type="EMBL" id="BRXW01000041">
    <property type="protein sequence ID" value="GMI02212.1"/>
    <property type="molecule type" value="Genomic_DNA"/>
</dbReference>